<reference evidence="1" key="1">
    <citation type="submission" date="2019-05" db="EMBL/GenBank/DDBJ databases">
        <title>Methanoculleus sp. FWC-SCC1, a methanogenic archaeon isolated from deep marine cold seep.</title>
        <authorList>
            <person name="Chen Y.-W."/>
            <person name="Chen S.-C."/>
            <person name="Teng N.-H."/>
            <person name="Lai M.-C."/>
        </authorList>
    </citation>
    <scope>NUCLEOTIDE SEQUENCE</scope>
    <source>
        <strain evidence="1">FWC-SCC1</strain>
    </source>
</reference>
<proteinExistence type="predicted"/>
<dbReference type="SMART" id="SM00567">
    <property type="entry name" value="EZ_HEAT"/>
    <property type="match status" value="7"/>
</dbReference>
<dbReference type="Pfam" id="PF13646">
    <property type="entry name" value="HEAT_2"/>
    <property type="match status" value="3"/>
</dbReference>
<dbReference type="Gene3D" id="1.25.10.10">
    <property type="entry name" value="Leucine-rich Repeat Variant"/>
    <property type="match status" value="3"/>
</dbReference>
<comment type="caution">
    <text evidence="1">The sequence shown here is derived from an EMBL/GenBank/DDBJ whole genome shotgun (WGS) entry which is preliminary data.</text>
</comment>
<dbReference type="InterPro" id="IPR016024">
    <property type="entry name" value="ARM-type_fold"/>
</dbReference>
<dbReference type="PANTHER" id="PTHR12697:SF5">
    <property type="entry name" value="DEOXYHYPUSINE HYDROXYLASE"/>
    <property type="match status" value="1"/>
</dbReference>
<dbReference type="SUPFAM" id="SSF48371">
    <property type="entry name" value="ARM repeat"/>
    <property type="match status" value="2"/>
</dbReference>
<gene>
    <name evidence="1" type="ORF">FGU65_11915</name>
</gene>
<name>A0ABT8MCC8_9EURY</name>
<evidence type="ECO:0000313" key="1">
    <source>
        <dbReference type="EMBL" id="MDN7025588.1"/>
    </source>
</evidence>
<protein>
    <submittedName>
        <fullName evidence="1">HEAT repeat domain-containing protein</fullName>
    </submittedName>
</protein>
<accession>A0ABT8MCC8</accession>
<dbReference type="EMBL" id="VCYH01000008">
    <property type="protein sequence ID" value="MDN7025588.1"/>
    <property type="molecule type" value="Genomic_DNA"/>
</dbReference>
<dbReference type="PANTHER" id="PTHR12697">
    <property type="entry name" value="PBS LYASE HEAT-LIKE PROTEIN"/>
    <property type="match status" value="1"/>
</dbReference>
<dbReference type="RefSeq" id="WP_301664748.1">
    <property type="nucleotide sequence ID" value="NZ_VCYH01000008.1"/>
</dbReference>
<dbReference type="InterPro" id="IPR011989">
    <property type="entry name" value="ARM-like"/>
</dbReference>
<organism evidence="1 2">
    <name type="scientific">Methanoculleus frigidifontis</name>
    <dbReference type="NCBI Taxonomy" id="2584085"/>
    <lineage>
        <taxon>Archaea</taxon>
        <taxon>Methanobacteriati</taxon>
        <taxon>Methanobacteriota</taxon>
        <taxon>Stenosarchaea group</taxon>
        <taxon>Methanomicrobia</taxon>
        <taxon>Methanomicrobiales</taxon>
        <taxon>Methanomicrobiaceae</taxon>
        <taxon>Methanoculleus</taxon>
    </lineage>
</organism>
<dbReference type="Proteomes" id="UP001168338">
    <property type="component" value="Unassembled WGS sequence"/>
</dbReference>
<keyword evidence="2" id="KW-1185">Reference proteome</keyword>
<sequence>MQRRDVTVEETQERKRYNVDLLRSEGDVDGLIAALDSSDVLTRQRAALALGTLGDPAAVNPLIRALGDPAVSVREAAADSLALMGGPAVEPLIDVLEHPEWSERYEWRGESREGMAQHELFGGPAAVSPAEKESLRRENLPQHDMYAGPGDIGPKKGLREGDMTQQDLLGGPANAERKAKEQFREEPLTQHQMFGGPTDVGSRKPLRHGEMAQHDIFGGPADVRGHEALHRERGLAGAEAAWTAGMRHELRRVYAAAILGEIADPRAIGPLVRALTDRNDDVRCQAAGALAKFGTAPVEPLTDMLQSPDPDARITAAGILGDIRDPFAVEPLIDVLHDENDDVRGAAGGALVQIGSPAVPLLIDATQDPNRWVRLYAAGALGFIGDPRAVDPLRRLTHDPDDDVRNVAEDALRKIQVRQSAMQAPPPPPTSR</sequence>
<dbReference type="InterPro" id="IPR004155">
    <property type="entry name" value="PBS_lyase_HEAT"/>
</dbReference>
<evidence type="ECO:0000313" key="2">
    <source>
        <dbReference type="Proteomes" id="UP001168338"/>
    </source>
</evidence>